<organism evidence="3 4">
    <name type="scientific">Thalassotalea litorea</name>
    <dbReference type="NCBI Taxonomy" id="2020715"/>
    <lineage>
        <taxon>Bacteria</taxon>
        <taxon>Pseudomonadati</taxon>
        <taxon>Pseudomonadota</taxon>
        <taxon>Gammaproteobacteria</taxon>
        <taxon>Alteromonadales</taxon>
        <taxon>Colwelliaceae</taxon>
        <taxon>Thalassotalea</taxon>
    </lineage>
</organism>
<proteinExistence type="predicted"/>
<dbReference type="Pfam" id="PF15892">
    <property type="entry name" value="BNR_4"/>
    <property type="match status" value="1"/>
</dbReference>
<accession>A0A5R9IRA8</accession>
<comment type="caution">
    <text evidence="3">The sequence shown here is derived from an EMBL/GenBank/DDBJ whole genome shotgun (WGS) entry which is preliminary data.</text>
</comment>
<evidence type="ECO:0000313" key="3">
    <source>
        <dbReference type="EMBL" id="TLU65756.1"/>
    </source>
</evidence>
<feature type="region of interest" description="Disordered" evidence="1">
    <location>
        <begin position="519"/>
        <end position="543"/>
    </location>
</feature>
<sequence length="570" mass="64025">MNRTIIYRANDHRLAQYCKSCTVWLVLLSAVYFFFMAETRAEITLEQQVKITDLGLHFDGEKVTSSAQTSDTPTYDYFFGPNISAHGDSVKAYKNYVFMTWYRGGKFDRRVMLSRYNLDTGSLQTIEFPHQHTGFNNIWWIGESHNTIAVGISPVDESIHLLYDMHAYGNHRPADGSLSNDYFRYSFSVAGAATVVDSEFKLSQFVKDTSIVSEGVNDYKHLALTGDEDHSQYSGLTYPKFFTNTDGTLLMYMRKGGNDNGGYVFSRYDAGTKSWSEFNQFNVINAKNYGQPYNWGLYGNMKYVNGKLRVGFQRRSGNKEDKYQYQNGFYYAYSDHPEGASDWQTHDGQPMTFPLQNADDIKISEPGDLVSATGKDQVYIVHGFDWNVTAQGDVHFIGKVKDTAANQTVYMHTYKPAGAEEFITATDFAGADKLYTAGDNLYIIGLTSSGYPYVEKAAGGTNDFTRVFELKDGPSFHHGSVYIESGKLYYYLMERGAGNALPLYLLIIDLDIDTDSSSQNDSDVATDGSNTDTSTQESSVKDGRGSGAGIHFSLLMLLFCTVMMRRKIDL</sequence>
<dbReference type="AlphaFoldDB" id="A0A5R9IRA8"/>
<dbReference type="OrthoDB" id="315328at2"/>
<evidence type="ECO:0000256" key="1">
    <source>
        <dbReference type="SAM" id="MobiDB-lite"/>
    </source>
</evidence>
<keyword evidence="2" id="KW-0812">Transmembrane</keyword>
<gene>
    <name evidence="3" type="ORF">FE810_07510</name>
</gene>
<keyword evidence="2" id="KW-0472">Membrane</keyword>
<evidence type="ECO:0000313" key="4">
    <source>
        <dbReference type="Proteomes" id="UP000307790"/>
    </source>
</evidence>
<evidence type="ECO:0000256" key="2">
    <source>
        <dbReference type="SAM" id="Phobius"/>
    </source>
</evidence>
<protein>
    <submittedName>
        <fullName evidence="3">Uncharacterized protein</fullName>
    </submittedName>
</protein>
<keyword evidence="2" id="KW-1133">Transmembrane helix</keyword>
<feature type="compositionally biased region" description="Polar residues" evidence="1">
    <location>
        <begin position="519"/>
        <end position="538"/>
    </location>
</feature>
<dbReference type="RefSeq" id="WP_138319417.1">
    <property type="nucleotide sequence ID" value="NZ_VCBC01000006.1"/>
</dbReference>
<reference evidence="3 4" key="1">
    <citation type="submission" date="2019-05" db="EMBL/GenBank/DDBJ databases">
        <title>Genome sequences of Thalassotalea litorea 1K03283.</title>
        <authorList>
            <person name="Zhang D."/>
        </authorList>
    </citation>
    <scope>NUCLEOTIDE SEQUENCE [LARGE SCALE GENOMIC DNA]</scope>
    <source>
        <strain evidence="3 4">MCCC 1K03283</strain>
    </source>
</reference>
<name>A0A5R9IRA8_9GAMM</name>
<dbReference type="EMBL" id="VCBC01000006">
    <property type="protein sequence ID" value="TLU65756.1"/>
    <property type="molecule type" value="Genomic_DNA"/>
</dbReference>
<dbReference type="Proteomes" id="UP000307790">
    <property type="component" value="Unassembled WGS sequence"/>
</dbReference>
<feature type="transmembrane region" description="Helical" evidence="2">
    <location>
        <begin position="21"/>
        <end position="37"/>
    </location>
</feature>
<keyword evidence="4" id="KW-1185">Reference proteome</keyword>